<reference evidence="2" key="1">
    <citation type="submission" date="2020-11" db="EMBL/GenBank/DDBJ databases">
        <title>Sequencing the genomes of 1000 actinobacteria strains.</title>
        <authorList>
            <person name="Klenk H.-P."/>
        </authorList>
    </citation>
    <scope>NUCLEOTIDE SEQUENCE</scope>
    <source>
        <strain evidence="2">DSM 45356</strain>
    </source>
</reference>
<evidence type="ECO:0000313" key="3">
    <source>
        <dbReference type="Proteomes" id="UP000622552"/>
    </source>
</evidence>
<dbReference type="RefSeq" id="WP_197001552.1">
    <property type="nucleotide sequence ID" value="NZ_BONS01000033.1"/>
</dbReference>
<protein>
    <submittedName>
        <fullName evidence="2">Pimeloyl-ACP methyl ester carboxylesterase</fullName>
    </submittedName>
</protein>
<dbReference type="Pfam" id="PF12697">
    <property type="entry name" value="Abhydrolase_6"/>
    <property type="match status" value="1"/>
</dbReference>
<dbReference type="GO" id="GO:0003824">
    <property type="term" value="F:catalytic activity"/>
    <property type="evidence" value="ECO:0007669"/>
    <property type="project" value="UniProtKB-ARBA"/>
</dbReference>
<gene>
    <name evidence="2" type="ORF">IW245_000490</name>
</gene>
<keyword evidence="3" id="KW-1185">Reference proteome</keyword>
<dbReference type="AlphaFoldDB" id="A0A8J7GP93"/>
<dbReference type="PANTHER" id="PTHR43433:SF5">
    <property type="entry name" value="AB HYDROLASE-1 DOMAIN-CONTAINING PROTEIN"/>
    <property type="match status" value="1"/>
</dbReference>
<sequence>MSTVLSADGTRIAYDRYGQGPAVVLVGGAFQVRGNPSLTGLAEWLADRFTVYSYDRRGRGDSTDTAPYAVEREIEDLGALIAAAGGSAAVFGVSSGAALALRAARVLAVTRLAVYEPPFVVDDSRPPVPEDYLATVDRLIAGDRRAEAIGYFTTAAVGLPAEMTVGMDQSPYWPVMLSVAHTIGYDGRVMGESMSGRPLRAEWGEVPVPTLVLAGAQTFGWLLTGVAQLASMVPDARHVVLDGQTHEVRPEVVGPLLAEFLAG</sequence>
<evidence type="ECO:0000259" key="1">
    <source>
        <dbReference type="Pfam" id="PF12697"/>
    </source>
</evidence>
<organism evidence="2 3">
    <name type="scientific">Longispora fulva</name>
    <dbReference type="NCBI Taxonomy" id="619741"/>
    <lineage>
        <taxon>Bacteria</taxon>
        <taxon>Bacillati</taxon>
        <taxon>Actinomycetota</taxon>
        <taxon>Actinomycetes</taxon>
        <taxon>Micromonosporales</taxon>
        <taxon>Micromonosporaceae</taxon>
        <taxon>Longispora</taxon>
    </lineage>
</organism>
<dbReference type="PANTHER" id="PTHR43433">
    <property type="entry name" value="HYDROLASE, ALPHA/BETA FOLD FAMILY PROTEIN"/>
    <property type="match status" value="1"/>
</dbReference>
<accession>A0A8J7GP93</accession>
<feature type="domain" description="AB hydrolase-1" evidence="1">
    <location>
        <begin position="45"/>
        <end position="246"/>
    </location>
</feature>
<dbReference type="Proteomes" id="UP000622552">
    <property type="component" value="Unassembled WGS sequence"/>
</dbReference>
<proteinExistence type="predicted"/>
<dbReference type="EMBL" id="JADOUF010000001">
    <property type="protein sequence ID" value="MBG6134296.1"/>
    <property type="molecule type" value="Genomic_DNA"/>
</dbReference>
<dbReference type="InterPro" id="IPR029058">
    <property type="entry name" value="AB_hydrolase_fold"/>
</dbReference>
<evidence type="ECO:0000313" key="2">
    <source>
        <dbReference type="EMBL" id="MBG6134296.1"/>
    </source>
</evidence>
<dbReference type="InterPro" id="IPR000073">
    <property type="entry name" value="AB_hydrolase_1"/>
</dbReference>
<comment type="caution">
    <text evidence="2">The sequence shown here is derived from an EMBL/GenBank/DDBJ whole genome shotgun (WGS) entry which is preliminary data.</text>
</comment>
<name>A0A8J7GP93_9ACTN</name>
<dbReference type="InterPro" id="IPR050471">
    <property type="entry name" value="AB_hydrolase"/>
</dbReference>
<dbReference type="SUPFAM" id="SSF53474">
    <property type="entry name" value="alpha/beta-Hydrolases"/>
    <property type="match status" value="1"/>
</dbReference>
<dbReference type="Gene3D" id="3.40.50.1820">
    <property type="entry name" value="alpha/beta hydrolase"/>
    <property type="match status" value="1"/>
</dbReference>